<dbReference type="Pfam" id="PF00196">
    <property type="entry name" value="GerE"/>
    <property type="match status" value="1"/>
</dbReference>
<dbReference type="Gene3D" id="1.10.10.10">
    <property type="entry name" value="Winged helix-like DNA-binding domain superfamily/Winged helix DNA-binding domain"/>
    <property type="match status" value="1"/>
</dbReference>
<keyword evidence="3" id="KW-0804">Transcription</keyword>
<dbReference type="CDD" id="cd06170">
    <property type="entry name" value="LuxR_C_like"/>
    <property type="match status" value="1"/>
</dbReference>
<dbReference type="PROSITE" id="PS50043">
    <property type="entry name" value="HTH_LUXR_2"/>
    <property type="match status" value="1"/>
</dbReference>
<dbReference type="PANTHER" id="PTHR44688:SF16">
    <property type="entry name" value="DNA-BINDING TRANSCRIPTIONAL ACTIVATOR DEVR_DOSR"/>
    <property type="match status" value="1"/>
</dbReference>
<dbReference type="InterPro" id="IPR016032">
    <property type="entry name" value="Sig_transdc_resp-reg_C-effctor"/>
</dbReference>
<dbReference type="PRINTS" id="PR00038">
    <property type="entry name" value="HTHLUXR"/>
</dbReference>
<organism evidence="5 6">
    <name type="scientific">Erythrobacter insulae</name>
    <dbReference type="NCBI Taxonomy" id="2584124"/>
    <lineage>
        <taxon>Bacteria</taxon>
        <taxon>Pseudomonadati</taxon>
        <taxon>Pseudomonadota</taxon>
        <taxon>Alphaproteobacteria</taxon>
        <taxon>Sphingomonadales</taxon>
        <taxon>Erythrobacteraceae</taxon>
        <taxon>Erythrobacter/Porphyrobacter group</taxon>
        <taxon>Erythrobacter</taxon>
    </lineage>
</organism>
<evidence type="ECO:0000313" key="6">
    <source>
        <dbReference type="Proteomes" id="UP000316343"/>
    </source>
</evidence>
<proteinExistence type="predicted"/>
<dbReference type="SUPFAM" id="SSF46894">
    <property type="entry name" value="C-terminal effector domain of the bipartite response regulators"/>
    <property type="match status" value="1"/>
</dbReference>
<accession>A0A547P705</accession>
<evidence type="ECO:0000313" key="5">
    <source>
        <dbReference type="EMBL" id="TRD09908.1"/>
    </source>
</evidence>
<keyword evidence="2" id="KW-0238">DNA-binding</keyword>
<dbReference type="GO" id="GO:0003677">
    <property type="term" value="F:DNA binding"/>
    <property type="evidence" value="ECO:0007669"/>
    <property type="project" value="UniProtKB-KW"/>
</dbReference>
<dbReference type="Pfam" id="PF03472">
    <property type="entry name" value="Autoind_bind"/>
    <property type="match status" value="1"/>
</dbReference>
<evidence type="ECO:0000256" key="1">
    <source>
        <dbReference type="ARBA" id="ARBA00023015"/>
    </source>
</evidence>
<evidence type="ECO:0000259" key="4">
    <source>
        <dbReference type="PROSITE" id="PS50043"/>
    </source>
</evidence>
<dbReference type="InterPro" id="IPR005143">
    <property type="entry name" value="TF_LuxR_autoind-bd_dom"/>
</dbReference>
<dbReference type="InterPro" id="IPR036388">
    <property type="entry name" value="WH-like_DNA-bd_sf"/>
</dbReference>
<evidence type="ECO:0000256" key="2">
    <source>
        <dbReference type="ARBA" id="ARBA00023125"/>
    </source>
</evidence>
<protein>
    <submittedName>
        <fullName evidence="5">LuxR family transcriptional regulator</fullName>
    </submittedName>
</protein>
<dbReference type="Proteomes" id="UP000316343">
    <property type="component" value="Unassembled WGS sequence"/>
</dbReference>
<gene>
    <name evidence="5" type="ORF">FGU71_12940</name>
</gene>
<feature type="domain" description="HTH luxR-type" evidence="4">
    <location>
        <begin position="167"/>
        <end position="232"/>
    </location>
</feature>
<dbReference type="EMBL" id="VHJK01000002">
    <property type="protein sequence ID" value="TRD09908.1"/>
    <property type="molecule type" value="Genomic_DNA"/>
</dbReference>
<sequence length="237" mass="26698">MQEYFGKIEALIDVGEVLRYAVGVCEDQGIVRQSYHFTPLFDSPTSERTVVHAHGFDPDWLKFYDDSEFRKSDPIPKRVMYYGAMLTWSDAIKMGPNTPENELFFEAMRKFGLIHGFGVPLFGLRSRNAYASFDFGYSIDRVPPAKMGIVRSISQAAHQRVCVLLEASRDKVELSQRETEVMTWIVRGKSLSVIGEILELSPDTVKTYAKRIYAKLGTTDRVGAVVKALKLGLVTTA</sequence>
<name>A0A547P705_9SPHN</name>
<dbReference type="SMART" id="SM00421">
    <property type="entry name" value="HTH_LUXR"/>
    <property type="match status" value="1"/>
</dbReference>
<reference evidence="5 6" key="1">
    <citation type="submission" date="2019-06" db="EMBL/GenBank/DDBJ databases">
        <title>Erythrobacter insulae sp. nov., isolated from a tidal flat.</title>
        <authorList>
            <person name="Yoon J.-H."/>
        </authorList>
    </citation>
    <scope>NUCLEOTIDE SEQUENCE [LARGE SCALE GENOMIC DNA]</scope>
    <source>
        <strain evidence="5 6">JBTF-M21</strain>
    </source>
</reference>
<comment type="caution">
    <text evidence="5">The sequence shown here is derived from an EMBL/GenBank/DDBJ whole genome shotgun (WGS) entry which is preliminary data.</text>
</comment>
<dbReference type="GO" id="GO:0006355">
    <property type="term" value="P:regulation of DNA-templated transcription"/>
    <property type="evidence" value="ECO:0007669"/>
    <property type="project" value="InterPro"/>
</dbReference>
<dbReference type="PANTHER" id="PTHR44688">
    <property type="entry name" value="DNA-BINDING TRANSCRIPTIONAL ACTIVATOR DEVR_DOSR"/>
    <property type="match status" value="1"/>
</dbReference>
<dbReference type="InterPro" id="IPR000792">
    <property type="entry name" value="Tscrpt_reg_LuxR_C"/>
</dbReference>
<dbReference type="RefSeq" id="WP_142789198.1">
    <property type="nucleotide sequence ID" value="NZ_VHJK01000002.1"/>
</dbReference>
<dbReference type="AlphaFoldDB" id="A0A547P705"/>
<keyword evidence="1" id="KW-0805">Transcription regulation</keyword>
<keyword evidence="6" id="KW-1185">Reference proteome</keyword>
<dbReference type="SUPFAM" id="SSF75516">
    <property type="entry name" value="Pheromone-binding domain of LuxR-like quorum-sensing transcription factors"/>
    <property type="match status" value="1"/>
</dbReference>
<dbReference type="OrthoDB" id="3170288at2"/>
<dbReference type="Gene3D" id="3.30.450.80">
    <property type="entry name" value="Transcription factor LuxR-like, autoinducer-binding domain"/>
    <property type="match status" value="1"/>
</dbReference>
<evidence type="ECO:0000256" key="3">
    <source>
        <dbReference type="ARBA" id="ARBA00023163"/>
    </source>
</evidence>
<dbReference type="InterPro" id="IPR036693">
    <property type="entry name" value="TF_LuxR_autoind-bd_dom_sf"/>
</dbReference>